<sequence>MSQSGSSERTPDGALVTEEVLVRRRRSAKGQAPGGNNVEVEETSAANNDRDVVEVGGTDYPEVLSSDSSEEDRGNVVAEAGVEEPVQLDFSAPPVVLSEQLKVYQKYCKKKFPMVSVEPSDFQADAGNGAAYQYYICTSEVGLCTGTNGFATVNCEPGDRAFHIRKGGRVAFFYNKAFKCGFRLPAHPFIIELCNYYGVAPSQLVPNTWKILISYIIICMYKGWTLYVVVIRHLFQLQKRKGGWYAFQVRRGKKNKFPSPENNQQWQPKFIGVEAREGTEWGVPIQWWEINASKKNDPKGWVLSEEEKKHADYLQRVRHSPEKWCHRTHLYLYGLAPLPDAYDKMPTLEMGTVGPLEIDGIRIIVNACGDEGRELMMNKSEEDYVDYAVYNLVDGKLELASDAVIPEAYPDLIEEELDLGNWLVVFSRRAVACQISSFPSGGRRFLRGLTEFHSSFFLACFLPGVDRRGGRGVRRPSRLSFFGMPWYMWLSFLSINLFTCPVLSELPMLSKFKLKAAVQAGMAARNKGGQQSIGSFDSWSNFFFSDGRRCGRRIAKCSLQGYSIQNWRPRANWQGGSHGKHIVIPPRERSKSSVDFLYTLMTRSLKLGESEEIEIVESIEDNECAAIIVACTRQLSIFTQRMLRLNELKVKVTGARPDVEVVDIVQSKATAEQVFGEDVDLTDASVDQLPDTANADNDQPPSTIDVVDSAHGKSSDAQDAS</sequence>
<comment type="caution">
    <text evidence="3">The sequence shown here is derived from an EMBL/GenBank/DDBJ whole genome shotgun (WGS) entry which is preliminary data.</text>
</comment>
<dbReference type="EMBL" id="AWWV01013823">
    <property type="protein sequence ID" value="OMO59927.1"/>
    <property type="molecule type" value="Genomic_DNA"/>
</dbReference>
<protein>
    <recommendedName>
        <fullName evidence="2">Transposase (putative) gypsy type domain-containing protein</fullName>
    </recommendedName>
</protein>
<keyword evidence="4" id="KW-1185">Reference proteome</keyword>
<name>A0A1R3GPG9_COCAP</name>
<gene>
    <name evidence="3" type="ORF">CCACVL1_24527</name>
</gene>
<feature type="domain" description="Transposase (putative) gypsy type" evidence="2">
    <location>
        <begin position="174"/>
        <end position="238"/>
    </location>
</feature>
<evidence type="ECO:0000259" key="2">
    <source>
        <dbReference type="Pfam" id="PF04195"/>
    </source>
</evidence>
<dbReference type="Pfam" id="PF04195">
    <property type="entry name" value="Transposase_28"/>
    <property type="match status" value="1"/>
</dbReference>
<dbReference type="AlphaFoldDB" id="A0A1R3GPG9"/>
<feature type="region of interest" description="Disordered" evidence="1">
    <location>
        <begin position="1"/>
        <end position="74"/>
    </location>
</feature>
<dbReference type="InterPro" id="IPR007321">
    <property type="entry name" value="Transposase_28"/>
</dbReference>
<dbReference type="PANTHER" id="PTHR31099:SF28">
    <property type="entry name" value="F5J5.12"/>
    <property type="match status" value="1"/>
</dbReference>
<organism evidence="3 4">
    <name type="scientific">Corchorus capsularis</name>
    <name type="common">Jute</name>
    <dbReference type="NCBI Taxonomy" id="210143"/>
    <lineage>
        <taxon>Eukaryota</taxon>
        <taxon>Viridiplantae</taxon>
        <taxon>Streptophyta</taxon>
        <taxon>Embryophyta</taxon>
        <taxon>Tracheophyta</taxon>
        <taxon>Spermatophyta</taxon>
        <taxon>Magnoliopsida</taxon>
        <taxon>eudicotyledons</taxon>
        <taxon>Gunneridae</taxon>
        <taxon>Pentapetalae</taxon>
        <taxon>rosids</taxon>
        <taxon>malvids</taxon>
        <taxon>Malvales</taxon>
        <taxon>Malvaceae</taxon>
        <taxon>Grewioideae</taxon>
        <taxon>Apeibeae</taxon>
        <taxon>Corchorus</taxon>
    </lineage>
</organism>
<reference evidence="3 4" key="1">
    <citation type="submission" date="2013-09" db="EMBL/GenBank/DDBJ databases">
        <title>Corchorus capsularis genome sequencing.</title>
        <authorList>
            <person name="Alam M."/>
            <person name="Haque M.S."/>
            <person name="Islam M.S."/>
            <person name="Emdad E.M."/>
            <person name="Islam M.M."/>
            <person name="Ahmed B."/>
            <person name="Halim A."/>
            <person name="Hossen Q.M.M."/>
            <person name="Hossain M.Z."/>
            <person name="Ahmed R."/>
            <person name="Khan M.M."/>
            <person name="Islam R."/>
            <person name="Rashid M.M."/>
            <person name="Khan S.A."/>
            <person name="Rahman M.S."/>
            <person name="Alam M."/>
        </authorList>
    </citation>
    <scope>NUCLEOTIDE SEQUENCE [LARGE SCALE GENOMIC DNA]</scope>
    <source>
        <strain evidence="4">cv. CVL-1</strain>
        <tissue evidence="3">Whole seedling</tissue>
    </source>
</reference>
<proteinExistence type="predicted"/>
<dbReference type="OrthoDB" id="1750920at2759"/>
<dbReference type="Proteomes" id="UP000188268">
    <property type="component" value="Unassembled WGS sequence"/>
</dbReference>
<feature type="region of interest" description="Disordered" evidence="1">
    <location>
        <begin position="685"/>
        <end position="721"/>
    </location>
</feature>
<dbReference type="Gramene" id="OMO59927">
    <property type="protein sequence ID" value="OMO59927"/>
    <property type="gene ID" value="CCACVL1_24527"/>
</dbReference>
<dbReference type="PANTHER" id="PTHR31099">
    <property type="entry name" value="OS06G0165300 PROTEIN"/>
    <property type="match status" value="1"/>
</dbReference>
<evidence type="ECO:0000256" key="1">
    <source>
        <dbReference type="SAM" id="MobiDB-lite"/>
    </source>
</evidence>
<evidence type="ECO:0000313" key="3">
    <source>
        <dbReference type="EMBL" id="OMO59927.1"/>
    </source>
</evidence>
<feature type="compositionally biased region" description="Basic and acidic residues" evidence="1">
    <location>
        <begin position="708"/>
        <end position="721"/>
    </location>
</feature>
<accession>A0A1R3GPG9</accession>
<evidence type="ECO:0000313" key="4">
    <source>
        <dbReference type="Proteomes" id="UP000188268"/>
    </source>
</evidence>